<dbReference type="Pfam" id="PF04072">
    <property type="entry name" value="LCM"/>
    <property type="match status" value="1"/>
</dbReference>
<dbReference type="AlphaFoldDB" id="A0A853CIE9"/>
<comment type="caution">
    <text evidence="7">The sequence shown here is derived from an EMBL/GenBank/DDBJ whole genome shotgun (WGS) entry which is preliminary data.</text>
</comment>
<evidence type="ECO:0000313" key="8">
    <source>
        <dbReference type="Proteomes" id="UP000541969"/>
    </source>
</evidence>
<dbReference type="SUPFAM" id="SSF53335">
    <property type="entry name" value="S-adenosyl-L-methionine-dependent methyltransferases"/>
    <property type="match status" value="1"/>
</dbReference>
<accession>A0A853CIE9</accession>
<comment type="function">
    <text evidence="1 6">Exhibits S-adenosyl-L-methionine-dependent methyltransferase activity.</text>
</comment>
<dbReference type="NCBIfam" id="TIGR00027">
    <property type="entry name" value="mthyl_TIGR00027"/>
    <property type="match status" value="1"/>
</dbReference>
<evidence type="ECO:0000256" key="3">
    <source>
        <dbReference type="ARBA" id="ARBA00022603"/>
    </source>
</evidence>
<dbReference type="Proteomes" id="UP000541969">
    <property type="component" value="Unassembled WGS sequence"/>
</dbReference>
<comment type="similarity">
    <text evidence="2 6">Belongs to the UPF0677 family.</text>
</comment>
<dbReference type="RefSeq" id="WP_218859313.1">
    <property type="nucleotide sequence ID" value="NZ_JACBZT010000001.1"/>
</dbReference>
<dbReference type="Gene3D" id="3.40.50.150">
    <property type="entry name" value="Vaccinia Virus protein VP39"/>
    <property type="match status" value="1"/>
</dbReference>
<sequence>METARASRTAVLVCQGRAVADGRAAVGRFADPVAVRLLEDDERREVALARAADDPADVRERLIVERLRAVAEGMVARTVAIDDAIADAGHRQVVILGAGLDTRPWRLAALRDAVTFAVDHPASQAEARERAADLTPLGRLEFVPVDLSTDDLGPALTRAGHDPAAPTTWVWEGVVPYLTAGDVRATVAALAERSAPGSVAVVQYQTRSWTATAGRRLSGLVMRLTRTPDPLAAEPWRSLWSPTAMARLLAEHGFAVVTDDDLLAIAGRLGSPAAHRRSLTNGRVAVARHR</sequence>
<dbReference type="GO" id="GO:0008168">
    <property type="term" value="F:methyltransferase activity"/>
    <property type="evidence" value="ECO:0007669"/>
    <property type="project" value="UniProtKB-UniRule"/>
</dbReference>
<protein>
    <recommendedName>
        <fullName evidence="6">S-adenosyl-L-methionine-dependent methyltransferase</fullName>
        <ecNumber evidence="6">2.1.1.-</ecNumber>
    </recommendedName>
</protein>
<evidence type="ECO:0000256" key="5">
    <source>
        <dbReference type="ARBA" id="ARBA00022691"/>
    </source>
</evidence>
<proteinExistence type="inferred from homology"/>
<gene>
    <name evidence="7" type="ORF">GGQ55_003344</name>
</gene>
<keyword evidence="8" id="KW-1185">Reference proteome</keyword>
<dbReference type="EMBL" id="JACBZT010000001">
    <property type="protein sequence ID" value="NYJ07066.1"/>
    <property type="molecule type" value="Genomic_DNA"/>
</dbReference>
<keyword evidence="5 6" id="KW-0949">S-adenosyl-L-methionine</keyword>
<evidence type="ECO:0000256" key="1">
    <source>
        <dbReference type="ARBA" id="ARBA00003907"/>
    </source>
</evidence>
<reference evidence="7 8" key="1">
    <citation type="submission" date="2020-07" db="EMBL/GenBank/DDBJ databases">
        <title>Sequencing the genomes of 1000 actinobacteria strains.</title>
        <authorList>
            <person name="Klenk H.-P."/>
        </authorList>
    </citation>
    <scope>NUCLEOTIDE SEQUENCE [LARGE SCALE GENOMIC DNA]</scope>
    <source>
        <strain evidence="7 8">DSM 104001</strain>
    </source>
</reference>
<dbReference type="InterPro" id="IPR007213">
    <property type="entry name" value="Ppm1/Ppm2/Tcmp"/>
</dbReference>
<dbReference type="EC" id="2.1.1.-" evidence="6"/>
<dbReference type="PANTHER" id="PTHR43619:SF2">
    <property type="entry name" value="S-ADENOSYL-L-METHIONINE-DEPENDENT METHYLTRANSFERASES SUPERFAMILY PROTEIN"/>
    <property type="match status" value="1"/>
</dbReference>
<dbReference type="GO" id="GO:0032259">
    <property type="term" value="P:methylation"/>
    <property type="evidence" value="ECO:0007669"/>
    <property type="project" value="UniProtKB-KW"/>
</dbReference>
<keyword evidence="3 6" id="KW-0489">Methyltransferase</keyword>
<dbReference type="PANTHER" id="PTHR43619">
    <property type="entry name" value="S-ADENOSYL-L-METHIONINE-DEPENDENT METHYLTRANSFERASE YKTD-RELATED"/>
    <property type="match status" value="1"/>
</dbReference>
<evidence type="ECO:0000313" key="7">
    <source>
        <dbReference type="EMBL" id="NYJ07066.1"/>
    </source>
</evidence>
<evidence type="ECO:0000256" key="2">
    <source>
        <dbReference type="ARBA" id="ARBA00008138"/>
    </source>
</evidence>
<keyword evidence="4 7" id="KW-0808">Transferase</keyword>
<evidence type="ECO:0000256" key="6">
    <source>
        <dbReference type="RuleBase" id="RU362030"/>
    </source>
</evidence>
<dbReference type="InterPro" id="IPR011610">
    <property type="entry name" value="SAM_mthyl_Trfase_ML2640-like"/>
</dbReference>
<dbReference type="InterPro" id="IPR029063">
    <property type="entry name" value="SAM-dependent_MTases_sf"/>
</dbReference>
<evidence type="ECO:0000256" key="4">
    <source>
        <dbReference type="ARBA" id="ARBA00022679"/>
    </source>
</evidence>
<name>A0A853CIE9_9ACTN</name>
<organism evidence="7 8">
    <name type="scientific">Petropleomorpha daqingensis</name>
    <dbReference type="NCBI Taxonomy" id="2026353"/>
    <lineage>
        <taxon>Bacteria</taxon>
        <taxon>Bacillati</taxon>
        <taxon>Actinomycetota</taxon>
        <taxon>Actinomycetes</taxon>
        <taxon>Geodermatophilales</taxon>
        <taxon>Geodermatophilaceae</taxon>
        <taxon>Petropleomorpha</taxon>
    </lineage>
</organism>